<evidence type="ECO:0008006" key="3">
    <source>
        <dbReference type="Google" id="ProtNLM"/>
    </source>
</evidence>
<evidence type="ECO:0000313" key="2">
    <source>
        <dbReference type="EMBL" id="MBY73071.1"/>
    </source>
</evidence>
<dbReference type="PANTHER" id="PTHR22625:SF70">
    <property type="entry name" value="PLEXIN A, ISOFORM A"/>
    <property type="match status" value="1"/>
</dbReference>
<dbReference type="PANTHER" id="PTHR22625">
    <property type="entry name" value="PLEXIN"/>
    <property type="match status" value="1"/>
</dbReference>
<dbReference type="EMBL" id="GGMS01003868">
    <property type="protein sequence ID" value="MBY73071.1"/>
    <property type="molecule type" value="Transcribed_RNA"/>
</dbReference>
<dbReference type="OrthoDB" id="9985181at2759"/>
<reference evidence="2" key="1">
    <citation type="submission" date="2018-04" db="EMBL/GenBank/DDBJ databases">
        <title>Transcriptome assembly of Sipha flava.</title>
        <authorList>
            <person name="Scully E.D."/>
            <person name="Geib S.M."/>
            <person name="Palmer N.A."/>
            <person name="Koch K."/>
            <person name="Bradshaw J."/>
            <person name="Heng-Moss T."/>
            <person name="Sarath G."/>
        </authorList>
    </citation>
    <scope>NUCLEOTIDE SEQUENCE</scope>
</reference>
<name>A0A2S2Q652_9HEMI</name>
<dbReference type="CDD" id="cd00603">
    <property type="entry name" value="IPT_PCSR"/>
    <property type="match status" value="1"/>
</dbReference>
<accession>A0A2S2Q652</accession>
<sequence length="425" mass="46396">MESLRRPKQCEHFWYYFFINGLLLIVPVTIVCLLISHGNWLRTVSPDPSLRKGEPTVVDPYAEVLYFEPASGPFAGRTNMTIVLSYHPMMRLAHATVTVAGRGCSQQAVSKRRGLVSGVTTITCTVAPWTRGDGDDQPVGPVRVTFDTPVGTKLTVTSSAKTFQFVEDAAAATDRNRTTAEHVPTLRYGSTQRFQGIASGGNAIPVRGQHLSRLTNVTVHVNQSDGTPRRAGCVVLDDAHMVCRSPAVHGPGPTLSFDVLAVDSETGCALNLSPTPDARIYFLYPDPVLVDFETFGDRPAVAINGRDLYRGYGIDDVHVRFRDHGGHCNVTSLATDRIVCRSTWLGGLAGLRDIVVSVGVTFERDVTRRSVPPPRSLFNLEVVIVAVTGSFVFLCTVSLLIIACRSRTNEQFEYSRMDRSATSAP</sequence>
<dbReference type="GO" id="GO:0005886">
    <property type="term" value="C:plasma membrane"/>
    <property type="evidence" value="ECO:0007669"/>
    <property type="project" value="TreeGrafter"/>
</dbReference>
<dbReference type="AlphaFoldDB" id="A0A2S2Q652"/>
<keyword evidence="1" id="KW-0472">Membrane</keyword>
<protein>
    <recommendedName>
        <fullName evidence="3">Transmembrane protein</fullName>
    </recommendedName>
</protein>
<gene>
    <name evidence="2" type="ORF">g.26321</name>
</gene>
<dbReference type="InterPro" id="IPR013783">
    <property type="entry name" value="Ig-like_fold"/>
</dbReference>
<evidence type="ECO:0000256" key="1">
    <source>
        <dbReference type="SAM" id="Phobius"/>
    </source>
</evidence>
<proteinExistence type="predicted"/>
<dbReference type="GO" id="GO:0017154">
    <property type="term" value="F:semaphorin receptor activity"/>
    <property type="evidence" value="ECO:0007669"/>
    <property type="project" value="InterPro"/>
</dbReference>
<organism evidence="2">
    <name type="scientific">Sipha flava</name>
    <name type="common">yellow sugarcane aphid</name>
    <dbReference type="NCBI Taxonomy" id="143950"/>
    <lineage>
        <taxon>Eukaryota</taxon>
        <taxon>Metazoa</taxon>
        <taxon>Ecdysozoa</taxon>
        <taxon>Arthropoda</taxon>
        <taxon>Hexapoda</taxon>
        <taxon>Insecta</taxon>
        <taxon>Pterygota</taxon>
        <taxon>Neoptera</taxon>
        <taxon>Paraneoptera</taxon>
        <taxon>Hemiptera</taxon>
        <taxon>Sternorrhyncha</taxon>
        <taxon>Aphidomorpha</taxon>
        <taxon>Aphidoidea</taxon>
        <taxon>Aphididae</taxon>
        <taxon>Sipha</taxon>
    </lineage>
</organism>
<feature type="transmembrane region" description="Helical" evidence="1">
    <location>
        <begin position="13"/>
        <end position="35"/>
    </location>
</feature>
<dbReference type="GO" id="GO:0030334">
    <property type="term" value="P:regulation of cell migration"/>
    <property type="evidence" value="ECO:0007669"/>
    <property type="project" value="TreeGrafter"/>
</dbReference>
<feature type="transmembrane region" description="Helical" evidence="1">
    <location>
        <begin position="377"/>
        <end position="403"/>
    </location>
</feature>
<dbReference type="GO" id="GO:0002116">
    <property type="term" value="C:semaphorin receptor complex"/>
    <property type="evidence" value="ECO:0007669"/>
    <property type="project" value="TreeGrafter"/>
</dbReference>
<keyword evidence="1" id="KW-1133">Transmembrane helix</keyword>
<dbReference type="Gene3D" id="2.60.40.10">
    <property type="entry name" value="Immunoglobulins"/>
    <property type="match status" value="1"/>
</dbReference>
<keyword evidence="1" id="KW-0812">Transmembrane</keyword>
<dbReference type="InterPro" id="IPR031148">
    <property type="entry name" value="Plexin"/>
</dbReference>